<reference evidence="1" key="1">
    <citation type="journal article" date="2019" name="bioRxiv">
        <title>The Genome of the Zebra Mussel, Dreissena polymorpha: A Resource for Invasive Species Research.</title>
        <authorList>
            <person name="McCartney M.A."/>
            <person name="Auch B."/>
            <person name="Kono T."/>
            <person name="Mallez S."/>
            <person name="Zhang Y."/>
            <person name="Obille A."/>
            <person name="Becker A."/>
            <person name="Abrahante J.E."/>
            <person name="Garbe J."/>
            <person name="Badalamenti J.P."/>
            <person name="Herman A."/>
            <person name="Mangelson H."/>
            <person name="Liachko I."/>
            <person name="Sullivan S."/>
            <person name="Sone E.D."/>
            <person name="Koren S."/>
            <person name="Silverstein K.A.T."/>
            <person name="Beckman K.B."/>
            <person name="Gohl D.M."/>
        </authorList>
    </citation>
    <scope>NUCLEOTIDE SEQUENCE</scope>
    <source>
        <strain evidence="1">Duluth1</strain>
        <tissue evidence="1">Whole animal</tissue>
    </source>
</reference>
<protein>
    <submittedName>
        <fullName evidence="1">Uncharacterized protein</fullName>
    </submittedName>
</protein>
<gene>
    <name evidence="1" type="ORF">DPMN_111584</name>
</gene>
<accession>A0A9D4KE48</accession>
<dbReference type="Proteomes" id="UP000828390">
    <property type="component" value="Unassembled WGS sequence"/>
</dbReference>
<comment type="caution">
    <text evidence="1">The sequence shown here is derived from an EMBL/GenBank/DDBJ whole genome shotgun (WGS) entry which is preliminary data.</text>
</comment>
<proteinExistence type="predicted"/>
<name>A0A9D4KE48_DREPO</name>
<dbReference type="AlphaFoldDB" id="A0A9D4KE48"/>
<keyword evidence="2" id="KW-1185">Reference proteome</keyword>
<reference evidence="1" key="2">
    <citation type="submission" date="2020-11" db="EMBL/GenBank/DDBJ databases">
        <authorList>
            <person name="McCartney M.A."/>
            <person name="Auch B."/>
            <person name="Kono T."/>
            <person name="Mallez S."/>
            <person name="Becker A."/>
            <person name="Gohl D.M."/>
            <person name="Silverstein K.A.T."/>
            <person name="Koren S."/>
            <person name="Bechman K.B."/>
            <person name="Herman A."/>
            <person name="Abrahante J.E."/>
            <person name="Garbe J."/>
        </authorList>
    </citation>
    <scope>NUCLEOTIDE SEQUENCE</scope>
    <source>
        <strain evidence="1">Duluth1</strain>
        <tissue evidence="1">Whole animal</tissue>
    </source>
</reference>
<dbReference type="EMBL" id="JAIWYP010000004">
    <property type="protein sequence ID" value="KAH3838177.1"/>
    <property type="molecule type" value="Genomic_DNA"/>
</dbReference>
<evidence type="ECO:0000313" key="1">
    <source>
        <dbReference type="EMBL" id="KAH3838177.1"/>
    </source>
</evidence>
<organism evidence="1 2">
    <name type="scientific">Dreissena polymorpha</name>
    <name type="common">Zebra mussel</name>
    <name type="synonym">Mytilus polymorpha</name>
    <dbReference type="NCBI Taxonomy" id="45954"/>
    <lineage>
        <taxon>Eukaryota</taxon>
        <taxon>Metazoa</taxon>
        <taxon>Spiralia</taxon>
        <taxon>Lophotrochozoa</taxon>
        <taxon>Mollusca</taxon>
        <taxon>Bivalvia</taxon>
        <taxon>Autobranchia</taxon>
        <taxon>Heteroconchia</taxon>
        <taxon>Euheterodonta</taxon>
        <taxon>Imparidentia</taxon>
        <taxon>Neoheterodontei</taxon>
        <taxon>Myida</taxon>
        <taxon>Dreissenoidea</taxon>
        <taxon>Dreissenidae</taxon>
        <taxon>Dreissena</taxon>
    </lineage>
</organism>
<evidence type="ECO:0000313" key="2">
    <source>
        <dbReference type="Proteomes" id="UP000828390"/>
    </source>
</evidence>
<sequence>MTIGIKLAIILRFLARGKRRLSFKCPTTHISVCAFYVWCNRGRITPRKNGMILEAVLLAMTDAQYKFSGAMVCSLGSNADCGMLNDSQLPKAIERKTEVSHRVLMPA</sequence>